<keyword evidence="1" id="KW-0732">Signal</keyword>
<gene>
    <name evidence="2" type="ORF">Pa4123_19470</name>
</gene>
<evidence type="ECO:0000313" key="2">
    <source>
        <dbReference type="EMBL" id="GLH96673.1"/>
    </source>
</evidence>
<sequence>MLRIPRRGKLVLAAATGMMAVMLAPTAASAAYYGAETDYSSEWAPGYPDYDSYGVCRYGTGVNACFQSNGDIFWVRDTLVNDKPDGYSAAIEWRDVDGTRSGTCVNNHGSGVMGDCNKNFVEGHRIFWRYARYNSGVQVNAGAWVETKA</sequence>
<organism evidence="2 3">
    <name type="scientific">Phytohabitans aurantiacus</name>
    <dbReference type="NCBI Taxonomy" id="3016789"/>
    <lineage>
        <taxon>Bacteria</taxon>
        <taxon>Bacillati</taxon>
        <taxon>Actinomycetota</taxon>
        <taxon>Actinomycetes</taxon>
        <taxon>Micromonosporales</taxon>
        <taxon>Micromonosporaceae</taxon>
    </lineage>
</organism>
<proteinExistence type="predicted"/>
<dbReference type="RefSeq" id="WP_281893935.1">
    <property type="nucleotide sequence ID" value="NZ_BSDI01000007.1"/>
</dbReference>
<evidence type="ECO:0008006" key="4">
    <source>
        <dbReference type="Google" id="ProtNLM"/>
    </source>
</evidence>
<feature type="chain" id="PRO_5045945473" description="Secreted protein" evidence="1">
    <location>
        <begin position="31"/>
        <end position="149"/>
    </location>
</feature>
<dbReference type="Proteomes" id="UP001144280">
    <property type="component" value="Unassembled WGS sequence"/>
</dbReference>
<accession>A0ABQ5QQ26</accession>
<dbReference type="EMBL" id="BSDI01000007">
    <property type="protein sequence ID" value="GLH96673.1"/>
    <property type="molecule type" value="Genomic_DNA"/>
</dbReference>
<keyword evidence="3" id="KW-1185">Reference proteome</keyword>
<reference evidence="2" key="1">
    <citation type="submission" date="2022-12" db="EMBL/GenBank/DDBJ databases">
        <title>New Phytohabitans aurantiacus sp. RD004123 nov., an actinomycete isolated from soil.</title>
        <authorList>
            <person name="Triningsih D.W."/>
            <person name="Harunari E."/>
            <person name="Igarashi Y."/>
        </authorList>
    </citation>
    <scope>NUCLEOTIDE SEQUENCE</scope>
    <source>
        <strain evidence="2">RD004123</strain>
    </source>
</reference>
<feature type="signal peptide" evidence="1">
    <location>
        <begin position="1"/>
        <end position="30"/>
    </location>
</feature>
<evidence type="ECO:0000256" key="1">
    <source>
        <dbReference type="SAM" id="SignalP"/>
    </source>
</evidence>
<comment type="caution">
    <text evidence="2">The sequence shown here is derived from an EMBL/GenBank/DDBJ whole genome shotgun (WGS) entry which is preliminary data.</text>
</comment>
<protein>
    <recommendedName>
        <fullName evidence="4">Secreted protein</fullName>
    </recommendedName>
</protein>
<evidence type="ECO:0000313" key="3">
    <source>
        <dbReference type="Proteomes" id="UP001144280"/>
    </source>
</evidence>
<name>A0ABQ5QQ26_9ACTN</name>